<name>A0ABX8GLH3_9CELL</name>
<evidence type="ECO:0000313" key="4">
    <source>
        <dbReference type="Proteomes" id="UP000679335"/>
    </source>
</evidence>
<dbReference type="EMBL" id="CP076023">
    <property type="protein sequence ID" value="QWC16099.1"/>
    <property type="molecule type" value="Genomic_DNA"/>
</dbReference>
<evidence type="ECO:0000313" key="3">
    <source>
        <dbReference type="EMBL" id="QWC16099.1"/>
    </source>
</evidence>
<keyword evidence="4" id="KW-1185">Reference proteome</keyword>
<evidence type="ECO:0000256" key="2">
    <source>
        <dbReference type="SAM" id="Phobius"/>
    </source>
</evidence>
<protein>
    <recommendedName>
        <fullName evidence="5">WD40 repeat domain-containing protein</fullName>
    </recommendedName>
</protein>
<proteinExistence type="predicted"/>
<keyword evidence="2" id="KW-0812">Transmembrane</keyword>
<accession>A0ABX8GLH3</accession>
<feature type="region of interest" description="Disordered" evidence="1">
    <location>
        <begin position="70"/>
        <end position="97"/>
    </location>
</feature>
<evidence type="ECO:0008006" key="5">
    <source>
        <dbReference type="Google" id="ProtNLM"/>
    </source>
</evidence>
<feature type="compositionally biased region" description="Low complexity" evidence="1">
    <location>
        <begin position="76"/>
        <end position="91"/>
    </location>
</feature>
<dbReference type="Proteomes" id="UP000679335">
    <property type="component" value="Chromosome"/>
</dbReference>
<keyword evidence="2" id="KW-1133">Transmembrane helix</keyword>
<evidence type="ECO:0000256" key="1">
    <source>
        <dbReference type="SAM" id="MobiDB-lite"/>
    </source>
</evidence>
<sequence length="509" mass="53265">MTDLGHLLSSVEENVERAHAGAPAPPDALDRTRRTVRRRRTLRHTRDGALSVVALVAVGGVVAWGLQPRPAPTEVATTSGPTAATTAAPAPVGETRPLGTPVKVATPRAVPVADLLAATGPGWTLATVRRERVGTTMSTRPEEVLFTVELVSPTGERTALLETPPLAEVHVTDWQPGSPWALVSAPTGADGRGTPGLLDLPTGTFTPLPFAWEYHPLGIATTGESVWLVADMPADLAALDEEARSHRSPVSPGWAVAVDPEVAAMTSGIDPAHVPHSVGRLEVISPDGVVRDLGEVALPHRLPPLSPDRAWLVLQAPGGGLLGVDLRTGESHDVAGAPTDPACRLAGWADQHAVLTACGEGDGRWRLDAVDVAADAGGPQRLATSDVPVRDAWPLADGRIGLGRVVVPAPCDVTSDPAVLEDGTIRSLTDGWSPYDHGTSLTFAGGGVWTHLNGCYPGSGRADPQRDVRVDLTTGATTTLGWSEDRDDVDQVVVDEAWRVTSVDVVRAR</sequence>
<reference evidence="3 4" key="1">
    <citation type="submission" date="2021-05" db="EMBL/GenBank/DDBJ databases">
        <title>Novel species in genus Cellulomonas.</title>
        <authorList>
            <person name="Zhang G."/>
        </authorList>
    </citation>
    <scope>NUCLEOTIDE SEQUENCE [LARGE SCALE GENOMIC DNA]</scope>
    <source>
        <strain evidence="4">zg-ZUI157</strain>
    </source>
</reference>
<feature type="transmembrane region" description="Helical" evidence="2">
    <location>
        <begin position="48"/>
        <end position="66"/>
    </location>
</feature>
<keyword evidence="2" id="KW-0472">Membrane</keyword>
<dbReference type="RefSeq" id="WP_208196669.1">
    <property type="nucleotide sequence ID" value="NZ_CP076023.1"/>
</dbReference>
<gene>
    <name evidence="3" type="ORF">KKR89_17985</name>
</gene>
<organism evidence="3 4">
    <name type="scientific">Cellulomonas dongxiuzhuiae</name>
    <dbReference type="NCBI Taxonomy" id="2819979"/>
    <lineage>
        <taxon>Bacteria</taxon>
        <taxon>Bacillati</taxon>
        <taxon>Actinomycetota</taxon>
        <taxon>Actinomycetes</taxon>
        <taxon>Micrococcales</taxon>
        <taxon>Cellulomonadaceae</taxon>
        <taxon>Cellulomonas</taxon>
    </lineage>
</organism>
<feature type="region of interest" description="Disordered" evidence="1">
    <location>
        <begin position="15"/>
        <end position="42"/>
    </location>
</feature>